<name>A0A438HAK2_VITVI</name>
<evidence type="ECO:0000256" key="2">
    <source>
        <dbReference type="SAM" id="MobiDB-lite"/>
    </source>
</evidence>
<gene>
    <name evidence="3" type="ORF">CK203_035207</name>
</gene>
<comment type="similarity">
    <text evidence="1">Belongs to the LEA type 1 family.</text>
</comment>
<sequence>MPRGYSKISDHFNRDRGQYVSKGESLRSPLKKKKNTIRGGTGKNAGEAVTENVSNVTASARAGLKKTKATLEEKVL</sequence>
<dbReference type="Proteomes" id="UP000288805">
    <property type="component" value="Unassembled WGS sequence"/>
</dbReference>
<dbReference type="Pfam" id="PF03760">
    <property type="entry name" value="LEA_1"/>
    <property type="match status" value="1"/>
</dbReference>
<evidence type="ECO:0000313" key="4">
    <source>
        <dbReference type="Proteomes" id="UP000288805"/>
    </source>
</evidence>
<protein>
    <submittedName>
        <fullName evidence="3">Uncharacterized protein</fullName>
    </submittedName>
</protein>
<dbReference type="InterPro" id="IPR005513">
    <property type="entry name" value="LEA_1"/>
</dbReference>
<proteinExistence type="inferred from homology"/>
<feature type="region of interest" description="Disordered" evidence="2">
    <location>
        <begin position="1"/>
        <end position="48"/>
    </location>
</feature>
<dbReference type="AlphaFoldDB" id="A0A438HAK2"/>
<evidence type="ECO:0000256" key="1">
    <source>
        <dbReference type="ARBA" id="ARBA00010975"/>
    </source>
</evidence>
<organism evidence="3 4">
    <name type="scientific">Vitis vinifera</name>
    <name type="common">Grape</name>
    <dbReference type="NCBI Taxonomy" id="29760"/>
    <lineage>
        <taxon>Eukaryota</taxon>
        <taxon>Viridiplantae</taxon>
        <taxon>Streptophyta</taxon>
        <taxon>Embryophyta</taxon>
        <taxon>Tracheophyta</taxon>
        <taxon>Spermatophyta</taxon>
        <taxon>Magnoliopsida</taxon>
        <taxon>eudicotyledons</taxon>
        <taxon>Gunneridae</taxon>
        <taxon>Pentapetalae</taxon>
        <taxon>rosids</taxon>
        <taxon>Vitales</taxon>
        <taxon>Vitaceae</taxon>
        <taxon>Viteae</taxon>
        <taxon>Vitis</taxon>
    </lineage>
</organism>
<dbReference type="OrthoDB" id="758082at2759"/>
<accession>A0A438HAK2</accession>
<reference evidence="3 4" key="1">
    <citation type="journal article" date="2018" name="PLoS Genet.">
        <title>Population sequencing reveals clonal diversity and ancestral inbreeding in the grapevine cultivar Chardonnay.</title>
        <authorList>
            <person name="Roach M.J."/>
            <person name="Johnson D.L."/>
            <person name="Bohlmann J."/>
            <person name="van Vuuren H.J."/>
            <person name="Jones S.J."/>
            <person name="Pretorius I.S."/>
            <person name="Schmidt S.A."/>
            <person name="Borneman A.R."/>
        </authorList>
    </citation>
    <scope>NUCLEOTIDE SEQUENCE [LARGE SCALE GENOMIC DNA]</scope>
    <source>
        <strain evidence="4">cv. Chardonnay</strain>
        <tissue evidence="3">Leaf</tissue>
    </source>
</reference>
<dbReference type="GO" id="GO:0009793">
    <property type="term" value="P:embryo development ending in seed dormancy"/>
    <property type="evidence" value="ECO:0007669"/>
    <property type="project" value="InterPro"/>
</dbReference>
<feature type="compositionally biased region" description="Basic and acidic residues" evidence="2">
    <location>
        <begin position="8"/>
        <end position="17"/>
    </location>
</feature>
<evidence type="ECO:0000313" key="3">
    <source>
        <dbReference type="EMBL" id="RVW81479.1"/>
    </source>
</evidence>
<comment type="caution">
    <text evidence="3">The sequence shown here is derived from an EMBL/GenBank/DDBJ whole genome shotgun (WGS) entry which is preliminary data.</text>
</comment>
<dbReference type="EMBL" id="QGNW01000253">
    <property type="protein sequence ID" value="RVW81479.1"/>
    <property type="molecule type" value="Genomic_DNA"/>
</dbReference>